<dbReference type="AlphaFoldDB" id="A0A139WNZ6"/>
<dbReference type="PANTHER" id="PTHR12286">
    <property type="entry name" value="SACCHAROPINE DEHYDROGENASE-LIKE OXIDOREDUCTASE"/>
    <property type="match status" value="1"/>
</dbReference>
<evidence type="ECO:0000256" key="1">
    <source>
        <dbReference type="ARBA" id="ARBA00038048"/>
    </source>
</evidence>
<dbReference type="Gene3D" id="3.40.50.720">
    <property type="entry name" value="NAD(P)-binding Rossmann-like Domain"/>
    <property type="match status" value="2"/>
</dbReference>
<protein>
    <submittedName>
        <fullName evidence="3">Saccharopine dehydrogenase-like oxidoreductase</fullName>
    </submittedName>
</protein>
<dbReference type="eggNOG" id="KOG2733">
    <property type="taxonomic scope" value="Eukaryota"/>
</dbReference>
<dbReference type="GO" id="GO:0009247">
    <property type="term" value="P:glycolipid biosynthetic process"/>
    <property type="evidence" value="ECO:0000318"/>
    <property type="project" value="GO_Central"/>
</dbReference>
<evidence type="ECO:0000259" key="2">
    <source>
        <dbReference type="Pfam" id="PF03435"/>
    </source>
</evidence>
<name>A0A139WNZ6_TRICA</name>
<dbReference type="PANTHER" id="PTHR12286:SF5">
    <property type="entry name" value="SACCHAROPINE DEHYDROGENASE-LIKE OXIDOREDUCTASE"/>
    <property type="match status" value="1"/>
</dbReference>
<keyword evidence="4" id="KW-1185">Reference proteome</keyword>
<dbReference type="Pfam" id="PF03435">
    <property type="entry name" value="Sacchrp_dh_NADP"/>
    <property type="match status" value="2"/>
</dbReference>
<dbReference type="FunFam" id="3.40.50.720:FF:000178">
    <property type="entry name" value="Saccharopine dehydrogenase-like oxidoreductase"/>
    <property type="match status" value="2"/>
</dbReference>
<gene>
    <name evidence="3" type="primary">AUGUSTUS-3.0.2_32032</name>
    <name evidence="3" type="ORF">TcasGA2_TC032032</name>
</gene>
<proteinExistence type="inferred from homology"/>
<comment type="similarity">
    <text evidence="1">Belongs to the saccharopine dehydrogenase family.</text>
</comment>
<dbReference type="GO" id="GO:0005811">
    <property type="term" value="C:lipid droplet"/>
    <property type="evidence" value="ECO:0000318"/>
    <property type="project" value="GO_Central"/>
</dbReference>
<dbReference type="InterPro" id="IPR005097">
    <property type="entry name" value="Sacchrp_dh_NADP-bd"/>
</dbReference>
<feature type="domain" description="Saccharopine dehydrogenase NADP binding" evidence="2">
    <location>
        <begin position="10"/>
        <end position="143"/>
    </location>
</feature>
<feature type="domain" description="Saccharopine dehydrogenase NADP binding" evidence="2">
    <location>
        <begin position="432"/>
        <end position="565"/>
    </location>
</feature>
<dbReference type="EMBL" id="KQ971311">
    <property type="protein sequence ID" value="KYB29495.1"/>
    <property type="molecule type" value="Genomic_DNA"/>
</dbReference>
<dbReference type="InParanoid" id="A0A139WNZ6"/>
<dbReference type="InterPro" id="IPR051276">
    <property type="entry name" value="Saccharopine_DH-like_oxidrdct"/>
</dbReference>
<organism evidence="3 4">
    <name type="scientific">Tribolium castaneum</name>
    <name type="common">Red flour beetle</name>
    <dbReference type="NCBI Taxonomy" id="7070"/>
    <lineage>
        <taxon>Eukaryota</taxon>
        <taxon>Metazoa</taxon>
        <taxon>Ecdysozoa</taxon>
        <taxon>Arthropoda</taxon>
        <taxon>Hexapoda</taxon>
        <taxon>Insecta</taxon>
        <taxon>Pterygota</taxon>
        <taxon>Neoptera</taxon>
        <taxon>Endopterygota</taxon>
        <taxon>Coleoptera</taxon>
        <taxon>Polyphaga</taxon>
        <taxon>Cucujiformia</taxon>
        <taxon>Tenebrionidae</taxon>
        <taxon>Tenebrionidae incertae sedis</taxon>
        <taxon>Tribolium</taxon>
    </lineage>
</organism>
<accession>A0A139WNZ6</accession>
<dbReference type="Proteomes" id="UP000007266">
    <property type="component" value="Linkage group 2"/>
</dbReference>
<reference evidence="3 4" key="1">
    <citation type="journal article" date="2008" name="Nature">
        <title>The genome of the model beetle and pest Tribolium castaneum.</title>
        <authorList>
            <consortium name="Tribolium Genome Sequencing Consortium"/>
            <person name="Richards S."/>
            <person name="Gibbs R.A."/>
            <person name="Weinstock G.M."/>
            <person name="Brown S.J."/>
            <person name="Denell R."/>
            <person name="Beeman R.W."/>
            <person name="Gibbs R."/>
            <person name="Beeman R.W."/>
            <person name="Brown S.J."/>
            <person name="Bucher G."/>
            <person name="Friedrich M."/>
            <person name="Grimmelikhuijzen C.J."/>
            <person name="Klingler M."/>
            <person name="Lorenzen M."/>
            <person name="Richards S."/>
            <person name="Roth S."/>
            <person name="Schroder R."/>
            <person name="Tautz D."/>
            <person name="Zdobnov E.M."/>
            <person name="Muzny D."/>
            <person name="Gibbs R.A."/>
            <person name="Weinstock G.M."/>
            <person name="Attaway T."/>
            <person name="Bell S."/>
            <person name="Buhay C.J."/>
            <person name="Chandrabose M.N."/>
            <person name="Chavez D."/>
            <person name="Clerk-Blankenburg K.P."/>
            <person name="Cree A."/>
            <person name="Dao M."/>
            <person name="Davis C."/>
            <person name="Chacko J."/>
            <person name="Dinh H."/>
            <person name="Dugan-Rocha S."/>
            <person name="Fowler G."/>
            <person name="Garner T.T."/>
            <person name="Garnes J."/>
            <person name="Gnirke A."/>
            <person name="Hawes A."/>
            <person name="Hernandez J."/>
            <person name="Hines S."/>
            <person name="Holder M."/>
            <person name="Hume J."/>
            <person name="Jhangiani S.N."/>
            <person name="Joshi V."/>
            <person name="Khan Z.M."/>
            <person name="Jackson L."/>
            <person name="Kovar C."/>
            <person name="Kowis A."/>
            <person name="Lee S."/>
            <person name="Lewis L.R."/>
            <person name="Margolis J."/>
            <person name="Morgan M."/>
            <person name="Nazareth L.V."/>
            <person name="Nguyen N."/>
            <person name="Okwuonu G."/>
            <person name="Parker D."/>
            <person name="Richards S."/>
            <person name="Ruiz S.J."/>
            <person name="Santibanez J."/>
            <person name="Savard J."/>
            <person name="Scherer S.E."/>
            <person name="Schneider B."/>
            <person name="Sodergren E."/>
            <person name="Tautz D."/>
            <person name="Vattahil S."/>
            <person name="Villasana D."/>
            <person name="White C.S."/>
            <person name="Wright R."/>
            <person name="Park Y."/>
            <person name="Beeman R.W."/>
            <person name="Lord J."/>
            <person name="Oppert B."/>
            <person name="Lorenzen M."/>
            <person name="Brown S."/>
            <person name="Wang L."/>
            <person name="Savard J."/>
            <person name="Tautz D."/>
            <person name="Richards S."/>
            <person name="Weinstock G."/>
            <person name="Gibbs R.A."/>
            <person name="Liu Y."/>
            <person name="Worley K."/>
            <person name="Weinstock G."/>
            <person name="Elsik C.G."/>
            <person name="Reese J.T."/>
            <person name="Elhaik E."/>
            <person name="Landan G."/>
            <person name="Graur D."/>
            <person name="Arensburger P."/>
            <person name="Atkinson P."/>
            <person name="Beeman R.W."/>
            <person name="Beidler J."/>
            <person name="Brown S.J."/>
            <person name="Demuth J.P."/>
            <person name="Drury D.W."/>
            <person name="Du Y.Z."/>
            <person name="Fujiwara H."/>
            <person name="Lorenzen M."/>
            <person name="Maselli V."/>
            <person name="Osanai M."/>
            <person name="Park Y."/>
            <person name="Robertson H.M."/>
            <person name="Tu Z."/>
            <person name="Wang J.J."/>
            <person name="Wang S."/>
            <person name="Richards S."/>
            <person name="Song H."/>
            <person name="Zhang L."/>
            <person name="Sodergren E."/>
            <person name="Werner D."/>
            <person name="Stanke M."/>
            <person name="Morgenstern B."/>
            <person name="Solovyev V."/>
            <person name="Kosarev P."/>
            <person name="Brown G."/>
            <person name="Chen H.C."/>
            <person name="Ermolaeva O."/>
            <person name="Hlavina W."/>
            <person name="Kapustin Y."/>
            <person name="Kiryutin B."/>
            <person name="Kitts P."/>
            <person name="Maglott D."/>
            <person name="Pruitt K."/>
            <person name="Sapojnikov V."/>
            <person name="Souvorov A."/>
            <person name="Mackey A.J."/>
            <person name="Waterhouse R.M."/>
            <person name="Wyder S."/>
            <person name="Zdobnov E.M."/>
            <person name="Zdobnov E.M."/>
            <person name="Wyder S."/>
            <person name="Kriventseva E.V."/>
            <person name="Kadowaki T."/>
            <person name="Bork P."/>
            <person name="Aranda M."/>
            <person name="Bao R."/>
            <person name="Beermann A."/>
            <person name="Berns N."/>
            <person name="Bolognesi R."/>
            <person name="Bonneton F."/>
            <person name="Bopp D."/>
            <person name="Brown S.J."/>
            <person name="Bucher G."/>
            <person name="Butts T."/>
            <person name="Chaumot A."/>
            <person name="Denell R.E."/>
            <person name="Ferrier D.E."/>
            <person name="Friedrich M."/>
            <person name="Gordon C.M."/>
            <person name="Jindra M."/>
            <person name="Klingler M."/>
            <person name="Lan Q."/>
            <person name="Lattorff H.M."/>
            <person name="Laudet V."/>
            <person name="von Levetsow C."/>
            <person name="Liu Z."/>
            <person name="Lutz R."/>
            <person name="Lynch J.A."/>
            <person name="da Fonseca R.N."/>
            <person name="Posnien N."/>
            <person name="Reuter R."/>
            <person name="Roth S."/>
            <person name="Savard J."/>
            <person name="Schinko J.B."/>
            <person name="Schmitt C."/>
            <person name="Schoppmeier M."/>
            <person name="Schroder R."/>
            <person name="Shippy T.D."/>
            <person name="Simonnet F."/>
            <person name="Marques-Souza H."/>
            <person name="Tautz D."/>
            <person name="Tomoyasu Y."/>
            <person name="Trauner J."/>
            <person name="Van der Zee M."/>
            <person name="Vervoort M."/>
            <person name="Wittkopp N."/>
            <person name="Wimmer E.A."/>
            <person name="Yang X."/>
            <person name="Jones A.K."/>
            <person name="Sattelle D.B."/>
            <person name="Ebert P.R."/>
            <person name="Nelson D."/>
            <person name="Scott J.G."/>
            <person name="Beeman R.W."/>
            <person name="Muthukrishnan S."/>
            <person name="Kramer K.J."/>
            <person name="Arakane Y."/>
            <person name="Beeman R.W."/>
            <person name="Zhu Q."/>
            <person name="Hogenkamp D."/>
            <person name="Dixit R."/>
            <person name="Oppert B."/>
            <person name="Jiang H."/>
            <person name="Zou Z."/>
            <person name="Marshall J."/>
            <person name="Elpidina E."/>
            <person name="Vinokurov K."/>
            <person name="Oppert C."/>
            <person name="Zou Z."/>
            <person name="Evans J."/>
            <person name="Lu Z."/>
            <person name="Zhao P."/>
            <person name="Sumathipala N."/>
            <person name="Altincicek B."/>
            <person name="Vilcinskas A."/>
            <person name="Williams M."/>
            <person name="Hultmark D."/>
            <person name="Hetru C."/>
            <person name="Jiang H."/>
            <person name="Grimmelikhuijzen C.J."/>
            <person name="Hauser F."/>
            <person name="Cazzamali G."/>
            <person name="Williamson M."/>
            <person name="Park Y."/>
            <person name="Li B."/>
            <person name="Tanaka Y."/>
            <person name="Predel R."/>
            <person name="Neupert S."/>
            <person name="Schachtner J."/>
            <person name="Verleyen P."/>
            <person name="Raible F."/>
            <person name="Bork P."/>
            <person name="Friedrich M."/>
            <person name="Walden K.K."/>
            <person name="Robertson H.M."/>
            <person name="Angeli S."/>
            <person name="Foret S."/>
            <person name="Bucher G."/>
            <person name="Schuetz S."/>
            <person name="Maleszka R."/>
            <person name="Wimmer E.A."/>
            <person name="Beeman R.W."/>
            <person name="Lorenzen M."/>
            <person name="Tomoyasu Y."/>
            <person name="Miller S.C."/>
            <person name="Grossmann D."/>
            <person name="Bucher G."/>
        </authorList>
    </citation>
    <scope>NUCLEOTIDE SEQUENCE [LARGE SCALE GENOMIC DNA]</scope>
    <source>
        <strain evidence="3 4">Georgia GA2</strain>
    </source>
</reference>
<sequence length="853" mass="95368">MSQITRDLDIIIFGATGFTGKHCLPLIEKFSKKLHLKWGVAGRSAKKLKEFLDQCGQEIGTSLANIPVIVADVQDEKSLREMARKARIIINSCGPYRFFGEPVVKACIEEGTHHVDVSGETYYIESMQLKYHSKAQEKGVYIISTCGFDSIPTDLGVVFLQKKFNGTLNSAITILEIWEEGEPTPGATLNFGTWESAVYEVGYASKLKSVRRQLFPNKLPNLTPKLKLKSIPHKSDLVEGWVVPFDGTDQPVIERSQRLFYEKDSKRPVQAETYFAIKSFTTVLKMAFMGLMFLILSKFEYGRNLLLKYPEKFTSGFFSRVSPSEEKVEKVRFSVTLYGEGWKETLPEGSDQYSTPPNRAIAAKVKGKHPGYAATCACLVLAAITIITETDKMPPEGGVYPPGYAFAKTSLIEQLDQNEVNFESTNARNLDIVIFGATGFTGKRCLPLIDKFSKRLQLTWGVAGRSERKLKEFLDQCGQEIGTSLANIPVIVADVQDQKTLNEMARKARIIINCCGPYSFFGEPVVKACVEEGTHHVDISGEAYYMEAMQLKYHSQAQEKGVYIISACGFDSIPADLGVVFLQKKFNGTLNSAITILDVWEEGEPTPGSTLNFGTWESAVYELGYAGKLRAVRRQLFPNKLPSYAPKLKAKTAPHKNDLVEGWVLPFMGSDQAVIQRSQRLFYEKDSKRPVQAETYFTVKSFMGVLTMSLMGMIFWIFAQFQCGRNLLLKYPEKFSFGFFSRVPPTDEKIEKVRFSTTLYGEGWKDMIPDRNNEYSTPPNKAIAAKVKGKHPGYGATCASLVLAAITVITETDKMPPSGGVYPPGYAFARTSLIEQLDQNEVHFQVLFEKDLS</sequence>
<dbReference type="InterPro" id="IPR036291">
    <property type="entry name" value="NAD(P)-bd_dom_sf"/>
</dbReference>
<evidence type="ECO:0000313" key="4">
    <source>
        <dbReference type="Proteomes" id="UP000007266"/>
    </source>
</evidence>
<dbReference type="GO" id="GO:0016020">
    <property type="term" value="C:membrane"/>
    <property type="evidence" value="ECO:0007669"/>
    <property type="project" value="GOC"/>
</dbReference>
<evidence type="ECO:0000313" key="3">
    <source>
        <dbReference type="EMBL" id="KYB29495.1"/>
    </source>
</evidence>
<reference evidence="3 4" key="2">
    <citation type="journal article" date="2010" name="Nucleic Acids Res.">
        <title>BeetleBase in 2010: revisions to provide comprehensive genomic information for Tribolium castaneum.</title>
        <authorList>
            <person name="Kim H.S."/>
            <person name="Murphy T."/>
            <person name="Xia J."/>
            <person name="Caragea D."/>
            <person name="Park Y."/>
            <person name="Beeman R.W."/>
            <person name="Lorenzen M.D."/>
            <person name="Butcher S."/>
            <person name="Manak J.R."/>
            <person name="Brown S.J."/>
        </authorList>
    </citation>
    <scope>GENOME REANNOTATION</scope>
    <source>
        <strain evidence="3 4">Georgia GA2</strain>
    </source>
</reference>
<dbReference type="SUPFAM" id="SSF51735">
    <property type="entry name" value="NAD(P)-binding Rossmann-fold domains"/>
    <property type="match status" value="2"/>
</dbReference>